<reference evidence="1" key="1">
    <citation type="submission" date="2021-06" db="EMBL/GenBank/DDBJ databases">
        <authorList>
            <person name="Kallberg Y."/>
            <person name="Tangrot J."/>
            <person name="Rosling A."/>
        </authorList>
    </citation>
    <scope>NUCLEOTIDE SEQUENCE</scope>
    <source>
        <strain evidence="1">UK204</strain>
    </source>
</reference>
<dbReference type="EMBL" id="CAJVPQ010021238">
    <property type="protein sequence ID" value="CAG8757889.1"/>
    <property type="molecule type" value="Genomic_DNA"/>
</dbReference>
<feature type="non-terminal residue" evidence="1">
    <location>
        <position position="73"/>
    </location>
</feature>
<keyword evidence="2" id="KW-1185">Reference proteome</keyword>
<dbReference type="AlphaFoldDB" id="A0A9N9J1E4"/>
<evidence type="ECO:0000313" key="1">
    <source>
        <dbReference type="EMBL" id="CAG8757889.1"/>
    </source>
</evidence>
<comment type="caution">
    <text evidence="1">The sequence shown here is derived from an EMBL/GenBank/DDBJ whole genome shotgun (WGS) entry which is preliminary data.</text>
</comment>
<protein>
    <submittedName>
        <fullName evidence="1">7173_t:CDS:1</fullName>
    </submittedName>
</protein>
<feature type="non-terminal residue" evidence="1">
    <location>
        <position position="1"/>
    </location>
</feature>
<name>A0A9N9J1E4_9GLOM</name>
<gene>
    <name evidence="1" type="ORF">FCALED_LOCUS16736</name>
</gene>
<organism evidence="1 2">
    <name type="scientific">Funneliformis caledonium</name>
    <dbReference type="NCBI Taxonomy" id="1117310"/>
    <lineage>
        <taxon>Eukaryota</taxon>
        <taxon>Fungi</taxon>
        <taxon>Fungi incertae sedis</taxon>
        <taxon>Mucoromycota</taxon>
        <taxon>Glomeromycotina</taxon>
        <taxon>Glomeromycetes</taxon>
        <taxon>Glomerales</taxon>
        <taxon>Glomeraceae</taxon>
        <taxon>Funneliformis</taxon>
    </lineage>
</organism>
<dbReference type="Proteomes" id="UP000789570">
    <property type="component" value="Unassembled WGS sequence"/>
</dbReference>
<proteinExistence type="predicted"/>
<accession>A0A9N9J1E4</accession>
<sequence length="73" mass="8628">NMHLPPIQELGVFEDDPSLYRQSKYHSVEKLDGFINKFTNKLRYTHPTRYPTSSKKYNGYKATLSALPDIRFY</sequence>
<evidence type="ECO:0000313" key="2">
    <source>
        <dbReference type="Proteomes" id="UP000789570"/>
    </source>
</evidence>